<dbReference type="RefSeq" id="WP_267535919.1">
    <property type="nucleotide sequence ID" value="NZ_JAPNKA010000001.1"/>
</dbReference>
<evidence type="ECO:0000313" key="2">
    <source>
        <dbReference type="EMBL" id="MCY1077066.1"/>
    </source>
</evidence>
<dbReference type="Proteomes" id="UP001207654">
    <property type="component" value="Unassembled WGS sequence"/>
</dbReference>
<feature type="signal peptide" evidence="1">
    <location>
        <begin position="1"/>
        <end position="21"/>
    </location>
</feature>
<reference evidence="2 3" key="1">
    <citation type="submission" date="2022-11" db="EMBL/GenBank/DDBJ databases">
        <title>Minimal conservation of predation-associated metabolite biosynthetic gene clusters underscores biosynthetic potential of Myxococcota including descriptions for ten novel species: Archangium lansinium sp. nov., Myxococcus landrumus sp. nov., Nannocystis bai.</title>
        <authorList>
            <person name="Ahearne A."/>
            <person name="Stevens C."/>
            <person name="Phillips K."/>
        </authorList>
    </citation>
    <scope>NUCLEOTIDE SEQUENCE [LARGE SCALE GENOMIC DNA]</scope>
    <source>
        <strain evidence="2 3">MIWBW</strain>
    </source>
</reference>
<dbReference type="EMBL" id="JAPNKA010000001">
    <property type="protein sequence ID" value="MCY1077066.1"/>
    <property type="molecule type" value="Genomic_DNA"/>
</dbReference>
<feature type="chain" id="PRO_5045288537" description="Lipoprotein" evidence="1">
    <location>
        <begin position="22"/>
        <end position="158"/>
    </location>
</feature>
<evidence type="ECO:0008006" key="4">
    <source>
        <dbReference type="Google" id="ProtNLM"/>
    </source>
</evidence>
<keyword evidence="3" id="KW-1185">Reference proteome</keyword>
<name>A0ABT4A650_9BACT</name>
<gene>
    <name evidence="2" type="ORF">OV287_21535</name>
</gene>
<evidence type="ECO:0000313" key="3">
    <source>
        <dbReference type="Proteomes" id="UP001207654"/>
    </source>
</evidence>
<comment type="caution">
    <text evidence="2">The sequence shown here is derived from an EMBL/GenBank/DDBJ whole genome shotgun (WGS) entry which is preliminary data.</text>
</comment>
<protein>
    <recommendedName>
        <fullName evidence="4">Lipoprotein</fullName>
    </recommendedName>
</protein>
<evidence type="ECO:0000256" key="1">
    <source>
        <dbReference type="SAM" id="SignalP"/>
    </source>
</evidence>
<proteinExistence type="predicted"/>
<sequence length="158" mass="17371">MRAMKLLLAIASVLFGGTAFGGNNAARELIEEKLIRNSIHEQGFEQVLASNVSQVDQLPPSGKLESNYITLLSHALEPKNAVKFGTWVLCVAPETDKDGTVLMVSSVRTIPRDKGPSTIEILYRRETLAGQHTTSQVWPYAVVLVKGWHDQIICRSAN</sequence>
<organism evidence="2 3">
    <name type="scientific">Archangium lansingense</name>
    <dbReference type="NCBI Taxonomy" id="2995310"/>
    <lineage>
        <taxon>Bacteria</taxon>
        <taxon>Pseudomonadati</taxon>
        <taxon>Myxococcota</taxon>
        <taxon>Myxococcia</taxon>
        <taxon>Myxococcales</taxon>
        <taxon>Cystobacterineae</taxon>
        <taxon>Archangiaceae</taxon>
        <taxon>Archangium</taxon>
    </lineage>
</organism>
<accession>A0ABT4A650</accession>
<keyword evidence="1" id="KW-0732">Signal</keyword>